<protein>
    <submittedName>
        <fullName evidence="1">Uncharacterized protein</fullName>
    </submittedName>
</protein>
<dbReference type="AlphaFoldDB" id="A0A248LJG3"/>
<organism evidence="1 2">
    <name type="scientific">Laribacter hongkongensis</name>
    <dbReference type="NCBI Taxonomy" id="168471"/>
    <lineage>
        <taxon>Bacteria</taxon>
        <taxon>Pseudomonadati</taxon>
        <taxon>Pseudomonadota</taxon>
        <taxon>Betaproteobacteria</taxon>
        <taxon>Neisseriales</taxon>
        <taxon>Aquaspirillaceae</taxon>
        <taxon>Laribacter</taxon>
    </lineage>
</organism>
<sequence length="54" mass="6462">MDFFHVLHLQKTYNQLKLQELLPVQAAQEQGVNYYQHNLVNKFNLISVWYRPSG</sequence>
<evidence type="ECO:0000313" key="2">
    <source>
        <dbReference type="Proteomes" id="UP000197424"/>
    </source>
</evidence>
<gene>
    <name evidence="1" type="ORF">LHGZ1_1961</name>
</gene>
<accession>A0A248LJG3</accession>
<reference evidence="2" key="1">
    <citation type="submission" date="2017-06" db="EMBL/GenBank/DDBJ databases">
        <title>Whole genome sequence of Laribacter hongkongensis LHGZ1.</title>
        <authorList>
            <person name="Chen D."/>
            <person name="Wu H."/>
            <person name="Chen J."/>
        </authorList>
    </citation>
    <scope>NUCLEOTIDE SEQUENCE [LARGE SCALE GENOMIC DNA]</scope>
    <source>
        <strain evidence="2">LHGZ1</strain>
    </source>
</reference>
<proteinExistence type="predicted"/>
<dbReference type="Proteomes" id="UP000197424">
    <property type="component" value="Chromosome"/>
</dbReference>
<name>A0A248LJG3_9NEIS</name>
<evidence type="ECO:0000313" key="1">
    <source>
        <dbReference type="EMBL" id="ASJ24792.1"/>
    </source>
</evidence>
<dbReference type="EMBL" id="CP022115">
    <property type="protein sequence ID" value="ASJ24792.1"/>
    <property type="molecule type" value="Genomic_DNA"/>
</dbReference>